<keyword evidence="3" id="KW-1185">Reference proteome</keyword>
<keyword evidence="1" id="KW-0812">Transmembrane</keyword>
<evidence type="ECO:0008006" key="4">
    <source>
        <dbReference type="Google" id="ProtNLM"/>
    </source>
</evidence>
<dbReference type="EMBL" id="JAAXLA010000003">
    <property type="protein sequence ID" value="NMH96153.1"/>
    <property type="molecule type" value="Genomic_DNA"/>
</dbReference>
<sequence length="81" mass="8771">MRIVKLLGGAAWAGSWYLMYLEITRWHHVKPSLAFNPGPPIRGTNIRPHVGGPLILLYVACVAAPLLTAAAAGVEVRSRRA</sequence>
<name>A0ABX1S6R1_9PSEU</name>
<organism evidence="2 3">
    <name type="scientific">Pseudonocardia acidicola</name>
    <dbReference type="NCBI Taxonomy" id="2724939"/>
    <lineage>
        <taxon>Bacteria</taxon>
        <taxon>Bacillati</taxon>
        <taxon>Actinomycetota</taxon>
        <taxon>Actinomycetes</taxon>
        <taxon>Pseudonocardiales</taxon>
        <taxon>Pseudonocardiaceae</taxon>
        <taxon>Pseudonocardia</taxon>
    </lineage>
</organism>
<reference evidence="2 3" key="1">
    <citation type="submission" date="2020-04" db="EMBL/GenBank/DDBJ databases">
        <authorList>
            <person name="Klaysubun C."/>
            <person name="Duangmal K."/>
            <person name="Lipun K."/>
        </authorList>
    </citation>
    <scope>NUCLEOTIDE SEQUENCE [LARGE SCALE GENOMIC DNA]</scope>
    <source>
        <strain evidence="2 3">K10HN5</strain>
    </source>
</reference>
<dbReference type="RefSeq" id="WP_169379528.1">
    <property type="nucleotide sequence ID" value="NZ_JAAXLA010000003.1"/>
</dbReference>
<evidence type="ECO:0000313" key="2">
    <source>
        <dbReference type="EMBL" id="NMH96153.1"/>
    </source>
</evidence>
<evidence type="ECO:0000313" key="3">
    <source>
        <dbReference type="Proteomes" id="UP000820669"/>
    </source>
</evidence>
<proteinExistence type="predicted"/>
<keyword evidence="1" id="KW-1133">Transmembrane helix</keyword>
<evidence type="ECO:0000256" key="1">
    <source>
        <dbReference type="SAM" id="Phobius"/>
    </source>
</evidence>
<protein>
    <recommendedName>
        <fullName evidence="4">Transmembrane protein</fullName>
    </recommendedName>
</protein>
<gene>
    <name evidence="2" type="ORF">HF526_02255</name>
</gene>
<accession>A0ABX1S6R1</accession>
<feature type="transmembrane region" description="Helical" evidence="1">
    <location>
        <begin position="55"/>
        <end position="74"/>
    </location>
</feature>
<comment type="caution">
    <text evidence="2">The sequence shown here is derived from an EMBL/GenBank/DDBJ whole genome shotgun (WGS) entry which is preliminary data.</text>
</comment>
<keyword evidence="1" id="KW-0472">Membrane</keyword>
<dbReference type="Proteomes" id="UP000820669">
    <property type="component" value="Unassembled WGS sequence"/>
</dbReference>